<reference evidence="7 8" key="1">
    <citation type="journal article" date="2018" name="Genome Announc.">
        <title>Genome Sequence of Geothermobacter sp. HR-1 Iron Reducer from the Loihi Seamount.</title>
        <authorList>
            <person name="Smith H."/>
            <person name="Abuyen K."/>
            <person name="Tremblay J."/>
            <person name="Savalia P."/>
            <person name="Perez-Rodriguez I."/>
            <person name="Emerson D."/>
            <person name="Tully B."/>
            <person name="Amend J."/>
        </authorList>
    </citation>
    <scope>NUCLEOTIDE SEQUENCE [LARGE SCALE GENOMIC DNA]</scope>
    <source>
        <strain evidence="7 8">HR-1</strain>
    </source>
</reference>
<protein>
    <submittedName>
        <fullName evidence="7">Hydrogenase</fullName>
    </submittedName>
</protein>
<dbReference type="GO" id="GO:0005886">
    <property type="term" value="C:plasma membrane"/>
    <property type="evidence" value="ECO:0007669"/>
    <property type="project" value="UniProtKB-SubCell"/>
</dbReference>
<feature type="transmembrane region" description="Helical" evidence="6">
    <location>
        <begin position="150"/>
        <end position="167"/>
    </location>
</feature>
<evidence type="ECO:0000256" key="1">
    <source>
        <dbReference type="ARBA" id="ARBA00004651"/>
    </source>
</evidence>
<evidence type="ECO:0000256" key="6">
    <source>
        <dbReference type="SAM" id="Phobius"/>
    </source>
</evidence>
<dbReference type="InterPro" id="IPR039428">
    <property type="entry name" value="NUOK/Mnh_C1-like"/>
</dbReference>
<evidence type="ECO:0000256" key="3">
    <source>
        <dbReference type="ARBA" id="ARBA00022692"/>
    </source>
</evidence>
<dbReference type="Pfam" id="PF00420">
    <property type="entry name" value="Oxidored_q2"/>
    <property type="match status" value="1"/>
</dbReference>
<feature type="transmembrane region" description="Helical" evidence="6">
    <location>
        <begin position="57"/>
        <end position="78"/>
    </location>
</feature>
<keyword evidence="3 6" id="KW-0812">Transmembrane</keyword>
<keyword evidence="5 6" id="KW-0472">Membrane</keyword>
<dbReference type="EMBL" id="PPFX01000019">
    <property type="protein sequence ID" value="PNU19991.1"/>
    <property type="molecule type" value="Genomic_DNA"/>
</dbReference>
<accession>A0A2K2H9Q5</accession>
<dbReference type="Proteomes" id="UP000236340">
    <property type="component" value="Unassembled WGS sequence"/>
</dbReference>
<evidence type="ECO:0000313" key="7">
    <source>
        <dbReference type="EMBL" id="PNU19991.1"/>
    </source>
</evidence>
<evidence type="ECO:0000256" key="2">
    <source>
        <dbReference type="ARBA" id="ARBA00022475"/>
    </source>
</evidence>
<evidence type="ECO:0000256" key="5">
    <source>
        <dbReference type="ARBA" id="ARBA00023136"/>
    </source>
</evidence>
<dbReference type="OrthoDB" id="5298295at2"/>
<proteinExistence type="predicted"/>
<gene>
    <name evidence="7" type="ORF">C2E25_09385</name>
</gene>
<feature type="transmembrane region" description="Helical" evidence="6">
    <location>
        <begin position="173"/>
        <end position="194"/>
    </location>
</feature>
<keyword evidence="4 6" id="KW-1133">Transmembrane helix</keyword>
<feature type="transmembrane region" description="Helical" evidence="6">
    <location>
        <begin position="6"/>
        <end position="23"/>
    </location>
</feature>
<evidence type="ECO:0000313" key="8">
    <source>
        <dbReference type="Proteomes" id="UP000236340"/>
    </source>
</evidence>
<dbReference type="AlphaFoldDB" id="A0A2K2H9Q5"/>
<organism evidence="7 8">
    <name type="scientific">Geothermobacter hydrogeniphilus</name>
    <dbReference type="NCBI Taxonomy" id="1969733"/>
    <lineage>
        <taxon>Bacteria</taxon>
        <taxon>Pseudomonadati</taxon>
        <taxon>Thermodesulfobacteriota</taxon>
        <taxon>Desulfuromonadia</taxon>
        <taxon>Desulfuromonadales</taxon>
        <taxon>Geothermobacteraceae</taxon>
        <taxon>Geothermobacter</taxon>
    </lineage>
</organism>
<dbReference type="PANTHER" id="PTHR38601">
    <property type="entry name" value="HYDROGENASE-4 COMPONENT E"/>
    <property type="match status" value="1"/>
</dbReference>
<comment type="caution">
    <text evidence="7">The sequence shown here is derived from an EMBL/GenBank/DDBJ whole genome shotgun (WGS) entry which is preliminary data.</text>
</comment>
<feature type="transmembrane region" description="Helical" evidence="6">
    <location>
        <begin position="90"/>
        <end position="111"/>
    </location>
</feature>
<feature type="transmembrane region" description="Helical" evidence="6">
    <location>
        <begin position="123"/>
        <end position="141"/>
    </location>
</feature>
<keyword evidence="2" id="KW-1003">Cell membrane</keyword>
<dbReference type="PANTHER" id="PTHR38601:SF1">
    <property type="entry name" value="HYDROGENASE-4 COMPONENT E"/>
    <property type="match status" value="1"/>
</dbReference>
<name>A0A2K2H9Q5_9BACT</name>
<comment type="subcellular location">
    <subcellularLocation>
        <location evidence="1">Cell membrane</location>
        <topology evidence="1">Multi-pass membrane protein</topology>
    </subcellularLocation>
</comment>
<sequence>MMTEQLLQLLPFAVILLGFYVLASQRLRACVEAVALQGALISCYPLLLHGFEGQALMLSGGALLLKGIVIPLMLLRAMRKLQIEREIESLIGFIPTLVVGVVVAAGAFLFADTLPLALEHHHSLVVPTALATMGCGFLLIITRRKALTQVLGYLVLENGIYIFGALISKVLPAMVEAGVLLDLLVAVFIMGIVLHQIKREFSTLDTQPLTELKE</sequence>
<dbReference type="InterPro" id="IPR038730">
    <property type="entry name" value="HyfE-like"/>
</dbReference>
<evidence type="ECO:0000256" key="4">
    <source>
        <dbReference type="ARBA" id="ARBA00022989"/>
    </source>
</evidence>
<feature type="transmembrane region" description="Helical" evidence="6">
    <location>
        <begin position="30"/>
        <end position="51"/>
    </location>
</feature>